<name>A0A830GKV7_9EURY</name>
<feature type="transmembrane region" description="Helical" evidence="1">
    <location>
        <begin position="46"/>
        <end position="62"/>
    </location>
</feature>
<evidence type="ECO:0000313" key="2">
    <source>
        <dbReference type="EMBL" id="GGN92203.1"/>
    </source>
</evidence>
<comment type="caution">
    <text evidence="2">The sequence shown here is derived from an EMBL/GenBank/DDBJ whole genome shotgun (WGS) entry which is preliminary data.</text>
</comment>
<evidence type="ECO:0000313" key="3">
    <source>
        <dbReference type="Proteomes" id="UP000605784"/>
    </source>
</evidence>
<keyword evidence="1" id="KW-1133">Transmembrane helix</keyword>
<keyword evidence="3" id="KW-1185">Reference proteome</keyword>
<reference evidence="2" key="1">
    <citation type="journal article" date="2014" name="Int. J. Syst. Evol. Microbiol.">
        <title>Complete genome sequence of Corynebacterium casei LMG S-19264T (=DSM 44701T), isolated from a smear-ripened cheese.</title>
        <authorList>
            <consortium name="US DOE Joint Genome Institute (JGI-PGF)"/>
            <person name="Walter F."/>
            <person name="Albersmeier A."/>
            <person name="Kalinowski J."/>
            <person name="Ruckert C."/>
        </authorList>
    </citation>
    <scope>NUCLEOTIDE SEQUENCE</scope>
    <source>
        <strain evidence="2">JCM 17820</strain>
    </source>
</reference>
<sequence length="63" mass="6676">MVVDTLAAALSAVPDSVMSGLGWVVTAVFAILVFRAERKILRMIPTKLVVGVVLLLVGWVVIA</sequence>
<organism evidence="2 3">
    <name type="scientific">Haloarcula pellucida</name>
    <dbReference type="NCBI Taxonomy" id="1427151"/>
    <lineage>
        <taxon>Archaea</taxon>
        <taxon>Methanobacteriati</taxon>
        <taxon>Methanobacteriota</taxon>
        <taxon>Stenosarchaea group</taxon>
        <taxon>Halobacteria</taxon>
        <taxon>Halobacteriales</taxon>
        <taxon>Haloarculaceae</taxon>
        <taxon>Haloarcula</taxon>
    </lineage>
</organism>
<reference evidence="2" key="2">
    <citation type="submission" date="2020-09" db="EMBL/GenBank/DDBJ databases">
        <authorList>
            <person name="Sun Q."/>
            <person name="Ohkuma M."/>
        </authorList>
    </citation>
    <scope>NUCLEOTIDE SEQUENCE</scope>
    <source>
        <strain evidence="2">JCM 17820</strain>
    </source>
</reference>
<gene>
    <name evidence="2" type="ORF">GCM10009030_16220</name>
</gene>
<dbReference type="Proteomes" id="UP000605784">
    <property type="component" value="Unassembled WGS sequence"/>
</dbReference>
<keyword evidence="1" id="KW-0472">Membrane</keyword>
<accession>A0A830GKV7</accession>
<feature type="transmembrane region" description="Helical" evidence="1">
    <location>
        <begin position="16"/>
        <end position="34"/>
    </location>
</feature>
<dbReference type="EMBL" id="BMOU01000002">
    <property type="protein sequence ID" value="GGN92203.1"/>
    <property type="molecule type" value="Genomic_DNA"/>
</dbReference>
<dbReference type="RefSeq" id="WP_188996292.1">
    <property type="nucleotide sequence ID" value="NZ_BMOU01000002.1"/>
</dbReference>
<dbReference type="AlphaFoldDB" id="A0A830GKV7"/>
<evidence type="ECO:0000256" key="1">
    <source>
        <dbReference type="SAM" id="Phobius"/>
    </source>
</evidence>
<proteinExistence type="predicted"/>
<protein>
    <submittedName>
        <fullName evidence="2">Uncharacterized protein</fullName>
    </submittedName>
</protein>
<keyword evidence="1" id="KW-0812">Transmembrane</keyword>